<gene>
    <name evidence="1" type="ORF">BG20_I1789</name>
</gene>
<keyword evidence="2" id="KW-1185">Reference proteome</keyword>
<dbReference type="OrthoDB" id="9692at2157"/>
<proteinExistence type="predicted"/>
<evidence type="ECO:0000313" key="2">
    <source>
        <dbReference type="Proteomes" id="UP000014065"/>
    </source>
</evidence>
<protein>
    <submittedName>
        <fullName evidence="1">Uncharacterized protein</fullName>
    </submittedName>
</protein>
<name>S2EB79_9ARCH</name>
<organism evidence="1 2">
    <name type="scientific">Candidatus Nitrosarchaeum limnium BG20</name>
    <dbReference type="NCBI Taxonomy" id="859192"/>
    <lineage>
        <taxon>Archaea</taxon>
        <taxon>Nitrososphaerota</taxon>
        <taxon>Nitrososphaeria</taxon>
        <taxon>Nitrosopumilales</taxon>
        <taxon>Nitrosopumilaceae</taxon>
        <taxon>Nitrosarchaeum</taxon>
    </lineage>
</organism>
<dbReference type="RefSeq" id="WP_010189838.1">
    <property type="nucleotide sequence ID" value="NZ_AHJG01000030.1"/>
</dbReference>
<dbReference type="PATRIC" id="fig|859192.6.peg.249"/>
<comment type="caution">
    <text evidence="1">The sequence shown here is derived from an EMBL/GenBank/DDBJ whole genome shotgun (WGS) entry which is preliminary data.</text>
</comment>
<evidence type="ECO:0000313" key="1">
    <source>
        <dbReference type="EMBL" id="EPA06606.1"/>
    </source>
</evidence>
<reference evidence="1 2" key="1">
    <citation type="journal article" date="2012" name="J. Bacteriol.">
        <title>Genome Sequence of "Candidatus Nitrosoarchaeum limnia" BG20, a Low-Salinity Ammonia-Oxidizing Archaeon from the San Francisco Bay Estuary.</title>
        <authorList>
            <person name="Mosier A.C."/>
            <person name="Allen E.E."/>
            <person name="Kim M."/>
            <person name="Ferriera S."/>
            <person name="Francis C.A."/>
        </authorList>
    </citation>
    <scope>NUCLEOTIDE SEQUENCE [LARGE SCALE GENOMIC DNA]</scope>
    <source>
        <strain evidence="1 2">BG20</strain>
    </source>
</reference>
<accession>S2EB79</accession>
<dbReference type="Proteomes" id="UP000014065">
    <property type="component" value="Unassembled WGS sequence"/>
</dbReference>
<sequence length="151" mass="17401">MWKLDLDDEYFRIFDSNKLIAGYFDPDYGEIFPKANSTEIIAQMLKNHDKIPGGLLMIPLVKFGLFDTDLDIDIGELESHVIRVGEHLKKWKDFIAKTNNNVHSIRISHTDQDMLTITFPIAFSEPTPLEKNEILKEIFPTLDLLQKLGLL</sequence>
<dbReference type="AlphaFoldDB" id="S2EB79"/>
<dbReference type="EMBL" id="AHJG01000030">
    <property type="protein sequence ID" value="EPA06606.1"/>
    <property type="molecule type" value="Genomic_DNA"/>
</dbReference>